<evidence type="ECO:0000259" key="2">
    <source>
        <dbReference type="PROSITE" id="PS50110"/>
    </source>
</evidence>
<dbReference type="PANTHER" id="PTHR43228:SF6">
    <property type="entry name" value="RESPONSE REGULATOR RECEIVER"/>
    <property type="match status" value="1"/>
</dbReference>
<dbReference type="SUPFAM" id="SSF52172">
    <property type="entry name" value="CheY-like"/>
    <property type="match status" value="1"/>
</dbReference>
<evidence type="ECO:0000256" key="1">
    <source>
        <dbReference type="PROSITE-ProRule" id="PRU00169"/>
    </source>
</evidence>
<reference evidence="4" key="1">
    <citation type="submission" date="2018-05" db="EMBL/GenBank/DDBJ databases">
        <title>Azospirillum thermophila sp. nov., a novel isolated from hot spring.</title>
        <authorList>
            <person name="Zhao Z."/>
        </authorList>
    </citation>
    <scope>NUCLEOTIDE SEQUENCE [LARGE SCALE GENOMIC DNA]</scope>
    <source>
        <strain evidence="4">CFH 70021</strain>
    </source>
</reference>
<dbReference type="Proteomes" id="UP000245629">
    <property type="component" value="Chromosome 3"/>
</dbReference>
<evidence type="ECO:0000313" key="4">
    <source>
        <dbReference type="Proteomes" id="UP000245629"/>
    </source>
</evidence>
<dbReference type="RefSeq" id="WP_109330521.1">
    <property type="nucleotide sequence ID" value="NZ_CP029354.1"/>
</dbReference>
<dbReference type="InterPro" id="IPR001789">
    <property type="entry name" value="Sig_transdc_resp-reg_receiver"/>
</dbReference>
<dbReference type="PROSITE" id="PS50110">
    <property type="entry name" value="RESPONSE_REGULATORY"/>
    <property type="match status" value="1"/>
</dbReference>
<gene>
    <name evidence="3" type="ORF">DEW08_19835</name>
</gene>
<dbReference type="Gene3D" id="3.40.50.2300">
    <property type="match status" value="1"/>
</dbReference>
<protein>
    <submittedName>
        <fullName evidence="3">Response regulator</fullName>
    </submittedName>
</protein>
<keyword evidence="4" id="KW-1185">Reference proteome</keyword>
<keyword evidence="1" id="KW-0597">Phosphoprotein</keyword>
<dbReference type="GO" id="GO:0000160">
    <property type="term" value="P:phosphorelay signal transduction system"/>
    <property type="evidence" value="ECO:0007669"/>
    <property type="project" value="InterPro"/>
</dbReference>
<evidence type="ECO:0000313" key="3">
    <source>
        <dbReference type="EMBL" id="AWK88343.1"/>
    </source>
</evidence>
<dbReference type="KEGG" id="azz:DEW08_19835"/>
<dbReference type="PANTHER" id="PTHR43228">
    <property type="entry name" value="TWO-COMPONENT RESPONSE REGULATOR"/>
    <property type="match status" value="1"/>
</dbReference>
<dbReference type="Pfam" id="PF00072">
    <property type="entry name" value="Response_reg"/>
    <property type="match status" value="1"/>
</dbReference>
<dbReference type="AlphaFoldDB" id="A0A2S2CUZ8"/>
<feature type="domain" description="Response regulatory" evidence="2">
    <location>
        <begin position="33"/>
        <end position="148"/>
    </location>
</feature>
<dbReference type="InterPro" id="IPR011006">
    <property type="entry name" value="CheY-like_superfamily"/>
</dbReference>
<sequence length="154" mass="16595">MISVTQAAGRDIPPVPAVEECAGPEGRRTRSLRVLVVEDEAIAAMDLEMMLEVLGHSVCGVLAEGPEAVREAGATRPDLVLMDIRLAGGTDGVEAAHDIRRLYGIRSLFLTAHNDRATLERAAAAQPFAVLTKPYSRNQLRLALDRAAQELDRA</sequence>
<feature type="modified residue" description="4-aspartylphosphate" evidence="1">
    <location>
        <position position="83"/>
    </location>
</feature>
<organism evidence="3 4">
    <name type="scientific">Azospirillum thermophilum</name>
    <dbReference type="NCBI Taxonomy" id="2202148"/>
    <lineage>
        <taxon>Bacteria</taxon>
        <taxon>Pseudomonadati</taxon>
        <taxon>Pseudomonadota</taxon>
        <taxon>Alphaproteobacteria</taxon>
        <taxon>Rhodospirillales</taxon>
        <taxon>Azospirillaceae</taxon>
        <taxon>Azospirillum</taxon>
    </lineage>
</organism>
<dbReference type="EMBL" id="CP029354">
    <property type="protein sequence ID" value="AWK88343.1"/>
    <property type="molecule type" value="Genomic_DNA"/>
</dbReference>
<dbReference type="SMART" id="SM00448">
    <property type="entry name" value="REC"/>
    <property type="match status" value="1"/>
</dbReference>
<dbReference type="InterPro" id="IPR052048">
    <property type="entry name" value="ST_Response_Regulator"/>
</dbReference>
<accession>A0A2S2CUZ8</accession>
<name>A0A2S2CUZ8_9PROT</name>
<dbReference type="OrthoDB" id="7774278at2"/>
<dbReference type="CDD" id="cd17534">
    <property type="entry name" value="REC_DC-like"/>
    <property type="match status" value="1"/>
</dbReference>
<proteinExistence type="predicted"/>